<dbReference type="InterPro" id="IPR011051">
    <property type="entry name" value="RmlC_Cupin_sf"/>
</dbReference>
<sequence length="159" mass="17705">MTAEDVIRILDLKPLEFEGGFFRETYRSGINVLDRCGATRSAGTAIYYLLTPETCSRLHRLPQDEVWHFYSGDPATLLLLHERRAEVVSLGPDIAAGQRPQIVVPANVWQGAMVTPGGSWTLLGTTAAPGFDRDDFEPAERRGLLAAFPKHEELIRRLT</sequence>
<evidence type="ECO:0000259" key="1">
    <source>
        <dbReference type="Pfam" id="PF06172"/>
    </source>
</evidence>
<organism evidence="2">
    <name type="scientific">candidate division WOR-3 bacterium</name>
    <dbReference type="NCBI Taxonomy" id="2052148"/>
    <lineage>
        <taxon>Bacteria</taxon>
        <taxon>Bacteria division WOR-3</taxon>
    </lineage>
</organism>
<dbReference type="SUPFAM" id="SSF51182">
    <property type="entry name" value="RmlC-like cupins"/>
    <property type="match status" value="1"/>
</dbReference>
<gene>
    <name evidence="2" type="ORF">ENS41_02105</name>
</gene>
<dbReference type="InterPro" id="IPR009327">
    <property type="entry name" value="Cupin_DUF985"/>
</dbReference>
<dbReference type="PANTHER" id="PTHR33387">
    <property type="entry name" value="RMLC-LIKE JELLY ROLL FOLD PROTEIN"/>
    <property type="match status" value="1"/>
</dbReference>
<reference evidence="2" key="1">
    <citation type="journal article" date="2020" name="mSystems">
        <title>Genome- and Community-Level Interaction Insights into Carbon Utilization and Element Cycling Functions of Hydrothermarchaeota in Hydrothermal Sediment.</title>
        <authorList>
            <person name="Zhou Z."/>
            <person name="Liu Y."/>
            <person name="Xu W."/>
            <person name="Pan J."/>
            <person name="Luo Z.H."/>
            <person name="Li M."/>
        </authorList>
    </citation>
    <scope>NUCLEOTIDE SEQUENCE [LARGE SCALE GENOMIC DNA]</scope>
    <source>
        <strain evidence="2">SpSt-488</strain>
    </source>
</reference>
<dbReference type="PANTHER" id="PTHR33387:SF3">
    <property type="entry name" value="DUF985 DOMAIN-CONTAINING PROTEIN"/>
    <property type="match status" value="1"/>
</dbReference>
<feature type="domain" description="DUF985" evidence="1">
    <location>
        <begin position="5"/>
        <end position="137"/>
    </location>
</feature>
<comment type="caution">
    <text evidence="2">The sequence shown here is derived from an EMBL/GenBank/DDBJ whole genome shotgun (WGS) entry which is preliminary data.</text>
</comment>
<proteinExistence type="predicted"/>
<protein>
    <submittedName>
        <fullName evidence="2">Cupin domain-containing protein</fullName>
    </submittedName>
</protein>
<dbReference type="InterPro" id="IPR014710">
    <property type="entry name" value="RmlC-like_jellyroll"/>
</dbReference>
<name>A0A7C4GA86_UNCW3</name>
<dbReference type="InterPro" id="IPR039935">
    <property type="entry name" value="YML079W-like"/>
</dbReference>
<dbReference type="AlphaFoldDB" id="A0A7C4GA86"/>
<dbReference type="EMBL" id="DSUT01000038">
    <property type="protein sequence ID" value="HGK27730.1"/>
    <property type="molecule type" value="Genomic_DNA"/>
</dbReference>
<dbReference type="Pfam" id="PF06172">
    <property type="entry name" value="Cupin_5"/>
    <property type="match status" value="1"/>
</dbReference>
<dbReference type="CDD" id="cd06121">
    <property type="entry name" value="cupin_YML079wp"/>
    <property type="match status" value="1"/>
</dbReference>
<evidence type="ECO:0000313" key="2">
    <source>
        <dbReference type="EMBL" id="HGK27730.1"/>
    </source>
</evidence>
<dbReference type="Gene3D" id="2.60.120.10">
    <property type="entry name" value="Jelly Rolls"/>
    <property type="match status" value="1"/>
</dbReference>
<accession>A0A7C4GA86</accession>